<keyword evidence="2" id="KW-1185">Reference proteome</keyword>
<comment type="caution">
    <text evidence="1">The sequence shown here is derived from an EMBL/GenBank/DDBJ whole genome shotgun (WGS) entry which is preliminary data.</text>
</comment>
<dbReference type="Proteomes" id="UP000591948">
    <property type="component" value="Unassembled WGS sequence"/>
</dbReference>
<reference evidence="1 2" key="1">
    <citation type="journal article" date="2020" name="Front. Microbiol.">
        <title>Single-cell genomics of novel Actinobacteria with the Wood-Ljungdahl pathway discovered in a serpentinizing system.</title>
        <authorList>
            <person name="Merino N."/>
            <person name="Kawai M."/>
            <person name="Boyd E.S."/>
            <person name="Colman D.R."/>
            <person name="McGlynn S.E."/>
            <person name="Nealson K.H."/>
            <person name="Kurokawa K."/>
            <person name="Hongoh Y."/>
        </authorList>
    </citation>
    <scope>NUCLEOTIDE SEQUENCE [LARGE SCALE GENOMIC DNA]</scope>
    <source>
        <strain evidence="1 2">S33</strain>
    </source>
</reference>
<sequence length="69" mass="7962">QSRYSRTPAGSIMTTTGGYFQGSLLVETAWEESIAEEIGKEFDRFYSISLENYPVELDYLPRYEVIPCR</sequence>
<organism evidence="1 2">
    <name type="scientific">Candidatus Hakubella thermalkaliphila</name>
    <dbReference type="NCBI Taxonomy" id="2754717"/>
    <lineage>
        <taxon>Bacteria</taxon>
        <taxon>Bacillati</taxon>
        <taxon>Actinomycetota</taxon>
        <taxon>Actinomycetota incertae sedis</taxon>
        <taxon>Candidatus Hakubellales</taxon>
        <taxon>Candidatus Hakubellaceae</taxon>
        <taxon>Candidatus Hakubella</taxon>
    </lineage>
</organism>
<evidence type="ECO:0000313" key="2">
    <source>
        <dbReference type="Proteomes" id="UP000591948"/>
    </source>
</evidence>
<evidence type="ECO:0000313" key="1">
    <source>
        <dbReference type="EMBL" id="GFP27766.1"/>
    </source>
</evidence>
<dbReference type="EMBL" id="BLRY01000065">
    <property type="protein sequence ID" value="GFP27766.1"/>
    <property type="molecule type" value="Genomic_DNA"/>
</dbReference>
<name>A0A6V8PAB9_9ACTN</name>
<protein>
    <submittedName>
        <fullName evidence="1">Uncharacterized protein</fullName>
    </submittedName>
</protein>
<accession>A0A6V8PAB9</accession>
<feature type="non-terminal residue" evidence="1">
    <location>
        <position position="1"/>
    </location>
</feature>
<proteinExistence type="predicted"/>
<gene>
    <name evidence="1" type="ORF">HKBW3S33_01176</name>
</gene>
<dbReference type="AlphaFoldDB" id="A0A6V8PAB9"/>
<dbReference type="RefSeq" id="WP_219855597.1">
    <property type="nucleotide sequence ID" value="NZ_BLRY01000065.1"/>
</dbReference>